<reference evidence="1" key="2">
    <citation type="submission" date="2020-09" db="EMBL/GenBank/DDBJ databases">
        <authorList>
            <person name="Sun Q."/>
            <person name="Zhou Y."/>
        </authorList>
    </citation>
    <scope>NUCLEOTIDE SEQUENCE</scope>
    <source>
        <strain evidence="1">CGMCC 1.15343</strain>
    </source>
</reference>
<dbReference type="EMBL" id="BMIL01000011">
    <property type="protein sequence ID" value="GGC74000.1"/>
    <property type="molecule type" value="Genomic_DNA"/>
</dbReference>
<protein>
    <submittedName>
        <fullName evidence="1">Uncharacterized protein</fullName>
    </submittedName>
</protein>
<sequence>MFQKTIESITGKVKKRFKYYAHTKRKLRRKPEGQFAEVNFGAFLLNRDMGRYSFILCQMLKFSGFKVVVKLDPRFFLNEVPYKQMLLAQDYTKVRGSNAPNRSVLLHGPGEKRKQLNFICSYKLIDEQIDAYYLPYTLHPRFYRTFSDNTNFDACRKASRATRIIFSGNFERSLYNNKVLKDNFGWTISRVDILDHVKSAYKDDPRILYAPTQKHFYDLLRQAESRNKFIIAEVKTDPEDWLKILSSGDFYLCLPGMGMPWSHNAFEAMAVGTIPIIQYNHLFNPALVHEENCLAYHDFDSFNTALELALNMKPEEVERMKANVIAYYDAYISTKQIIKRIQRFYASDEETLTIALPYLNEEI</sequence>
<dbReference type="AlphaFoldDB" id="A0A916XIA3"/>
<gene>
    <name evidence="1" type="ORF">GCM10011387_29500</name>
</gene>
<dbReference type="Gene3D" id="3.40.50.2000">
    <property type="entry name" value="Glycogen Phosphorylase B"/>
    <property type="match status" value="1"/>
</dbReference>
<keyword evidence="2" id="KW-1185">Reference proteome</keyword>
<comment type="caution">
    <text evidence="1">The sequence shown here is derived from an EMBL/GenBank/DDBJ whole genome shotgun (WGS) entry which is preliminary data.</text>
</comment>
<reference evidence="1" key="1">
    <citation type="journal article" date="2014" name="Int. J. Syst. Evol. Microbiol.">
        <title>Complete genome sequence of Corynebacterium casei LMG S-19264T (=DSM 44701T), isolated from a smear-ripened cheese.</title>
        <authorList>
            <consortium name="US DOE Joint Genome Institute (JGI-PGF)"/>
            <person name="Walter F."/>
            <person name="Albersmeier A."/>
            <person name="Kalinowski J."/>
            <person name="Ruckert C."/>
        </authorList>
    </citation>
    <scope>NUCLEOTIDE SEQUENCE</scope>
    <source>
        <strain evidence="1">CGMCC 1.15343</strain>
    </source>
</reference>
<dbReference type="Proteomes" id="UP000651668">
    <property type="component" value="Unassembled WGS sequence"/>
</dbReference>
<dbReference type="RefSeq" id="WP_188627700.1">
    <property type="nucleotide sequence ID" value="NZ_BMIL01000011.1"/>
</dbReference>
<evidence type="ECO:0000313" key="1">
    <source>
        <dbReference type="EMBL" id="GGC74000.1"/>
    </source>
</evidence>
<name>A0A916XIA3_9SPHI</name>
<proteinExistence type="predicted"/>
<accession>A0A916XIA3</accession>
<dbReference type="SUPFAM" id="SSF53756">
    <property type="entry name" value="UDP-Glycosyltransferase/glycogen phosphorylase"/>
    <property type="match status" value="1"/>
</dbReference>
<evidence type="ECO:0000313" key="2">
    <source>
        <dbReference type="Proteomes" id="UP000651668"/>
    </source>
</evidence>
<organism evidence="1 2">
    <name type="scientific">Pedobacter quisquiliarum</name>
    <dbReference type="NCBI Taxonomy" id="1834438"/>
    <lineage>
        <taxon>Bacteria</taxon>
        <taxon>Pseudomonadati</taxon>
        <taxon>Bacteroidota</taxon>
        <taxon>Sphingobacteriia</taxon>
        <taxon>Sphingobacteriales</taxon>
        <taxon>Sphingobacteriaceae</taxon>
        <taxon>Pedobacter</taxon>
    </lineage>
</organism>